<reference evidence="1" key="1">
    <citation type="submission" date="2021-10" db="EMBL/GenBank/DDBJ databases">
        <title>Tropical sea cucumber genome reveals ecological adaptation and Cuvierian tubules defense mechanism.</title>
        <authorList>
            <person name="Chen T."/>
        </authorList>
    </citation>
    <scope>NUCLEOTIDE SEQUENCE</scope>
    <source>
        <strain evidence="1">Nanhai2018</strain>
        <tissue evidence="1">Muscle</tissue>
    </source>
</reference>
<accession>A0A9Q1BVP9</accession>
<protein>
    <submittedName>
        <fullName evidence="1">Uncharacterized protein</fullName>
    </submittedName>
</protein>
<gene>
    <name evidence="1" type="ORF">HOLleu_23681</name>
</gene>
<comment type="caution">
    <text evidence="1">The sequence shown here is derived from an EMBL/GenBank/DDBJ whole genome shotgun (WGS) entry which is preliminary data.</text>
</comment>
<dbReference type="EMBL" id="JAIZAY010000011">
    <property type="protein sequence ID" value="KAJ8033439.1"/>
    <property type="molecule type" value="Genomic_DNA"/>
</dbReference>
<keyword evidence="2" id="KW-1185">Reference proteome</keyword>
<dbReference type="Proteomes" id="UP001152320">
    <property type="component" value="Chromosome 11"/>
</dbReference>
<organism evidence="1 2">
    <name type="scientific">Holothuria leucospilota</name>
    <name type="common">Black long sea cucumber</name>
    <name type="synonym">Mertensiothuria leucospilota</name>
    <dbReference type="NCBI Taxonomy" id="206669"/>
    <lineage>
        <taxon>Eukaryota</taxon>
        <taxon>Metazoa</taxon>
        <taxon>Echinodermata</taxon>
        <taxon>Eleutherozoa</taxon>
        <taxon>Echinozoa</taxon>
        <taxon>Holothuroidea</taxon>
        <taxon>Aspidochirotacea</taxon>
        <taxon>Aspidochirotida</taxon>
        <taxon>Holothuriidae</taxon>
        <taxon>Holothuria</taxon>
    </lineage>
</organism>
<proteinExistence type="predicted"/>
<name>A0A9Q1BVP9_HOLLE</name>
<evidence type="ECO:0000313" key="1">
    <source>
        <dbReference type="EMBL" id="KAJ8033439.1"/>
    </source>
</evidence>
<dbReference type="AlphaFoldDB" id="A0A9Q1BVP9"/>
<sequence length="85" mass="9799">MSVIRQSTEKANKFKREDLFTYKSKNETSDRIPLVLEHHPLTHSLARTIKQDCALLKSDFAHPNTFIKPPLFKDLIPAKGNLRLV</sequence>
<evidence type="ECO:0000313" key="2">
    <source>
        <dbReference type="Proteomes" id="UP001152320"/>
    </source>
</evidence>